<feature type="domain" description="SKP1 component POZ" evidence="3">
    <location>
        <begin position="5"/>
        <end position="61"/>
    </location>
</feature>
<dbReference type="Proteomes" id="UP001235939">
    <property type="component" value="Chromosome 10"/>
</dbReference>
<name>A0ABY6KUV1_9ARAC</name>
<gene>
    <name evidence="4" type="ORF">LAZ67_10000147</name>
    <name evidence="5" type="ORF">LAZ67_10000148</name>
</gene>
<dbReference type="SUPFAM" id="SSF81382">
    <property type="entry name" value="Skp1 dimerisation domain-like"/>
    <property type="match status" value="1"/>
</dbReference>
<evidence type="ECO:0000313" key="5">
    <source>
        <dbReference type="EMBL" id="UYV72642.1"/>
    </source>
</evidence>
<dbReference type="EMBL" id="CP092872">
    <property type="protein sequence ID" value="UYV72642.1"/>
    <property type="molecule type" value="Genomic_DNA"/>
</dbReference>
<dbReference type="EMBL" id="CP092872">
    <property type="protein sequence ID" value="UYV72641.1"/>
    <property type="molecule type" value="Genomic_DNA"/>
</dbReference>
<dbReference type="Pfam" id="PF03931">
    <property type="entry name" value="Skp1_POZ"/>
    <property type="match status" value="1"/>
</dbReference>
<evidence type="ECO:0000313" key="6">
    <source>
        <dbReference type="Proteomes" id="UP001235939"/>
    </source>
</evidence>
<protein>
    <submittedName>
        <fullName evidence="4">SKP1</fullName>
    </submittedName>
</protein>
<dbReference type="InterPro" id="IPR011333">
    <property type="entry name" value="SKP1/BTB/POZ_sf"/>
</dbReference>
<evidence type="ECO:0000259" key="3">
    <source>
        <dbReference type="Pfam" id="PF03931"/>
    </source>
</evidence>
<evidence type="ECO:0000313" key="4">
    <source>
        <dbReference type="EMBL" id="UYV72641.1"/>
    </source>
</evidence>
<keyword evidence="2" id="KW-0833">Ubl conjugation pathway</keyword>
<dbReference type="SMART" id="SM00512">
    <property type="entry name" value="Skp1"/>
    <property type="match status" value="1"/>
</dbReference>
<dbReference type="InterPro" id="IPR001232">
    <property type="entry name" value="SKP1-like"/>
</dbReference>
<reference evidence="4 6" key="1">
    <citation type="submission" date="2022-01" db="EMBL/GenBank/DDBJ databases">
        <title>A chromosomal length assembly of Cordylochernes scorpioides.</title>
        <authorList>
            <person name="Zeh D."/>
            <person name="Zeh J."/>
        </authorList>
    </citation>
    <scope>NUCLEOTIDE SEQUENCE [LARGE SCALE GENOMIC DNA]</scope>
    <source>
        <strain evidence="4">IN4F17</strain>
        <tissue evidence="4">Whole Body</tissue>
    </source>
</reference>
<keyword evidence="6" id="KW-1185">Reference proteome</keyword>
<dbReference type="InterPro" id="IPR016897">
    <property type="entry name" value="SKP1"/>
</dbReference>
<evidence type="ECO:0000256" key="2">
    <source>
        <dbReference type="ARBA" id="ARBA00022786"/>
    </source>
</evidence>
<dbReference type="InterPro" id="IPR036296">
    <property type="entry name" value="SKP1-like_dim_sf"/>
</dbReference>
<proteinExistence type="inferred from homology"/>
<sequence length="139" mass="15909">MSNTVEVETSDGKIFSISRQIAAKIPQIGENICFGNKRVPVPFVDSKCFEQIVIWLTYHKDDPPFDEETQTKPTPQIHVFSEWDANFLKKDHDFLQDLGNAAEFLGIAAMVDCIVKHFINGIKKRQLDELLDRMIKGEK</sequence>
<dbReference type="SUPFAM" id="SSF54695">
    <property type="entry name" value="POZ domain"/>
    <property type="match status" value="1"/>
</dbReference>
<evidence type="ECO:0000256" key="1">
    <source>
        <dbReference type="ARBA" id="ARBA00009993"/>
    </source>
</evidence>
<comment type="similarity">
    <text evidence="1">Belongs to the SKP1 family.</text>
</comment>
<dbReference type="InterPro" id="IPR016073">
    <property type="entry name" value="Skp1_comp_POZ"/>
</dbReference>
<accession>A0ABY6KUV1</accession>
<dbReference type="Gene3D" id="3.30.710.10">
    <property type="entry name" value="Potassium Channel Kv1.1, Chain A"/>
    <property type="match status" value="1"/>
</dbReference>
<organism evidence="4 6">
    <name type="scientific">Cordylochernes scorpioides</name>
    <dbReference type="NCBI Taxonomy" id="51811"/>
    <lineage>
        <taxon>Eukaryota</taxon>
        <taxon>Metazoa</taxon>
        <taxon>Ecdysozoa</taxon>
        <taxon>Arthropoda</taxon>
        <taxon>Chelicerata</taxon>
        <taxon>Arachnida</taxon>
        <taxon>Pseudoscorpiones</taxon>
        <taxon>Cheliferoidea</taxon>
        <taxon>Chernetidae</taxon>
        <taxon>Cordylochernes</taxon>
    </lineage>
</organism>
<dbReference type="PANTHER" id="PTHR11165">
    <property type="entry name" value="SKP1"/>
    <property type="match status" value="1"/>
</dbReference>